<dbReference type="GO" id="GO:0003824">
    <property type="term" value="F:catalytic activity"/>
    <property type="evidence" value="ECO:0007669"/>
    <property type="project" value="InterPro"/>
</dbReference>
<dbReference type="Proteomes" id="UP000326396">
    <property type="component" value="Linkage Group LG18"/>
</dbReference>
<dbReference type="Gene3D" id="3.60.10.10">
    <property type="entry name" value="Endonuclease/exonuclease/phosphatase"/>
    <property type="match status" value="1"/>
</dbReference>
<evidence type="ECO:0000256" key="1">
    <source>
        <dbReference type="SAM" id="Coils"/>
    </source>
</evidence>
<dbReference type="AlphaFoldDB" id="A0A5N6NQF3"/>
<feature type="coiled-coil region" evidence="1">
    <location>
        <begin position="362"/>
        <end position="397"/>
    </location>
</feature>
<keyword evidence="1" id="KW-0175">Coiled coil</keyword>
<sequence>MSDWDDDVPRFGTIGSDRGVFRFGGQLHQPDPGIGNEDVTPDTHAAQITEEVDKTIEVGNTVGIDVNAFREQIEAIIRRLLILLMDFQSINIRGVGNIAKVDWIKSIKIRNKIHFICIQETQLADCSRLPIKQIWGYRQLESDYVNAQGRSGGLLSIWDPGVFKNLGVNKGTNFLHFFGSVVGLDDVLNVVNVYAPQVASSRQVLWEALLNLMGDYNGMWILLGDFNEVRHSAERLNSDFDDRGARIFNDFIYRASLQEYRMGGMKYTYMSSDGSKFSKIDRVLVCHRFYQRWPGAKLMAHLRKWSDHSPITLQTTSEDFGPTPFKFYSSWLSIHGIDNVVLQAIVESSDDGRPDVVLVSKLRNIKNKLKEWSKERNDQQNAQLIKLNEECQKFEVLAELASDAELSELDRCTEAIRHIRFRGWLCDY</sequence>
<dbReference type="OrthoDB" id="3264871at2759"/>
<keyword evidence="4" id="KW-1185">Reference proteome</keyword>
<comment type="caution">
    <text evidence="3">The sequence shown here is derived from an EMBL/GenBank/DDBJ whole genome shotgun (WGS) entry which is preliminary data.</text>
</comment>
<dbReference type="SUPFAM" id="SSF56219">
    <property type="entry name" value="DNase I-like"/>
    <property type="match status" value="1"/>
</dbReference>
<gene>
    <name evidence="3" type="ORF">E3N88_19636</name>
</gene>
<organism evidence="3 4">
    <name type="scientific">Mikania micrantha</name>
    <name type="common">bitter vine</name>
    <dbReference type="NCBI Taxonomy" id="192012"/>
    <lineage>
        <taxon>Eukaryota</taxon>
        <taxon>Viridiplantae</taxon>
        <taxon>Streptophyta</taxon>
        <taxon>Embryophyta</taxon>
        <taxon>Tracheophyta</taxon>
        <taxon>Spermatophyta</taxon>
        <taxon>Magnoliopsida</taxon>
        <taxon>eudicotyledons</taxon>
        <taxon>Gunneridae</taxon>
        <taxon>Pentapetalae</taxon>
        <taxon>asterids</taxon>
        <taxon>campanulids</taxon>
        <taxon>Asterales</taxon>
        <taxon>Asteraceae</taxon>
        <taxon>Asteroideae</taxon>
        <taxon>Heliantheae alliance</taxon>
        <taxon>Eupatorieae</taxon>
        <taxon>Mikania</taxon>
    </lineage>
</organism>
<dbReference type="Pfam" id="PF03372">
    <property type="entry name" value="Exo_endo_phos"/>
    <property type="match status" value="1"/>
</dbReference>
<evidence type="ECO:0000259" key="2">
    <source>
        <dbReference type="Pfam" id="PF03372"/>
    </source>
</evidence>
<feature type="domain" description="Endonuclease/exonuclease/phosphatase" evidence="2">
    <location>
        <begin position="103"/>
        <end position="308"/>
    </location>
</feature>
<accession>A0A5N6NQF3</accession>
<name>A0A5N6NQF3_9ASTR</name>
<evidence type="ECO:0000313" key="3">
    <source>
        <dbReference type="EMBL" id="KAD4982965.1"/>
    </source>
</evidence>
<dbReference type="PANTHER" id="PTHR33710:SF64">
    <property type="entry name" value="ENDONUCLEASE_EXONUCLEASE_PHOSPHATASE DOMAIN-CONTAINING PROTEIN"/>
    <property type="match status" value="1"/>
</dbReference>
<evidence type="ECO:0000313" key="4">
    <source>
        <dbReference type="Proteomes" id="UP000326396"/>
    </source>
</evidence>
<reference evidence="3 4" key="1">
    <citation type="submission" date="2019-05" db="EMBL/GenBank/DDBJ databases">
        <title>Mikania micrantha, genome provides insights into the molecular mechanism of rapid growth.</title>
        <authorList>
            <person name="Liu B."/>
        </authorList>
    </citation>
    <scope>NUCLEOTIDE SEQUENCE [LARGE SCALE GENOMIC DNA]</scope>
    <source>
        <strain evidence="3">NLD-2019</strain>
        <tissue evidence="3">Leaf</tissue>
    </source>
</reference>
<dbReference type="EMBL" id="SZYD01000010">
    <property type="protein sequence ID" value="KAD4982965.1"/>
    <property type="molecule type" value="Genomic_DNA"/>
</dbReference>
<proteinExistence type="predicted"/>
<dbReference type="InterPro" id="IPR005135">
    <property type="entry name" value="Endo/exonuclease/phosphatase"/>
</dbReference>
<protein>
    <recommendedName>
        <fullName evidence="2">Endonuclease/exonuclease/phosphatase domain-containing protein</fullName>
    </recommendedName>
</protein>
<dbReference type="InterPro" id="IPR036691">
    <property type="entry name" value="Endo/exonu/phosph_ase_sf"/>
</dbReference>
<dbReference type="PANTHER" id="PTHR33710">
    <property type="entry name" value="BNAC02G09200D PROTEIN"/>
    <property type="match status" value="1"/>
</dbReference>